<dbReference type="SUPFAM" id="SSF74650">
    <property type="entry name" value="Galactose mutarotase-like"/>
    <property type="match status" value="1"/>
</dbReference>
<name>A0ABV0SGV9_9TELE</name>
<gene>
    <name evidence="2" type="ORF">XENOCAPTIV_024590</name>
</gene>
<feature type="domain" description="Glycosyl hydrolases family 38 C-terminal" evidence="1">
    <location>
        <begin position="6"/>
        <end position="101"/>
    </location>
</feature>
<evidence type="ECO:0000259" key="1">
    <source>
        <dbReference type="Pfam" id="PF17677"/>
    </source>
</evidence>
<accession>A0ABV0SGV9</accession>
<reference evidence="2 3" key="1">
    <citation type="submission" date="2021-06" db="EMBL/GenBank/DDBJ databases">
        <authorList>
            <person name="Palmer J.M."/>
        </authorList>
    </citation>
    <scope>NUCLEOTIDE SEQUENCE [LARGE SCALE GENOMIC DNA]</scope>
    <source>
        <strain evidence="2 3">XC_2019</strain>
        <tissue evidence="2">Muscle</tissue>
    </source>
</reference>
<evidence type="ECO:0000313" key="2">
    <source>
        <dbReference type="EMBL" id="MEQ2219810.1"/>
    </source>
</evidence>
<dbReference type="InterPro" id="IPR041147">
    <property type="entry name" value="GH38_C"/>
</dbReference>
<comment type="caution">
    <text evidence="2">The sequence shown here is derived from an EMBL/GenBank/DDBJ whole genome shotgun (WGS) entry which is preliminary data.</text>
</comment>
<dbReference type="Pfam" id="PF17677">
    <property type="entry name" value="Glyco_hydro38C2"/>
    <property type="match status" value="1"/>
</dbReference>
<evidence type="ECO:0000313" key="3">
    <source>
        <dbReference type="Proteomes" id="UP001434883"/>
    </source>
</evidence>
<proteinExistence type="predicted"/>
<protein>
    <recommendedName>
        <fullName evidence="1">Glycosyl hydrolases family 38 C-terminal domain-containing protein</fullName>
    </recommendedName>
</protein>
<feature type="non-terminal residue" evidence="2">
    <location>
        <position position="1"/>
    </location>
</feature>
<sequence length="110" mass="12909">KEVQSEPDYDRVLLRVMHLFEEEEDSKLSKPVTVNLKDVLKGLGEVRDVEERSLTGTWNITSLQRWNWKTADTSGKKNKQYLKSEDKDFTVTISPKEIRTFFVHFSSRNC</sequence>
<dbReference type="Gene3D" id="2.60.40.1360">
    <property type="match status" value="1"/>
</dbReference>
<dbReference type="PANTHER" id="PTHR11607:SF28">
    <property type="entry name" value="EPIDIDYMIS-SPECIFIC ALPHA-MANNOSIDASE"/>
    <property type="match status" value="1"/>
</dbReference>
<dbReference type="Proteomes" id="UP001434883">
    <property type="component" value="Unassembled WGS sequence"/>
</dbReference>
<dbReference type="InterPro" id="IPR011013">
    <property type="entry name" value="Gal_mutarotase_sf_dom"/>
</dbReference>
<keyword evidence="3" id="KW-1185">Reference proteome</keyword>
<dbReference type="InterPro" id="IPR050843">
    <property type="entry name" value="Glycosyl_Hydrlase_38"/>
</dbReference>
<dbReference type="PANTHER" id="PTHR11607">
    <property type="entry name" value="ALPHA-MANNOSIDASE"/>
    <property type="match status" value="1"/>
</dbReference>
<organism evidence="2 3">
    <name type="scientific">Xenoophorus captivus</name>
    <dbReference type="NCBI Taxonomy" id="1517983"/>
    <lineage>
        <taxon>Eukaryota</taxon>
        <taxon>Metazoa</taxon>
        <taxon>Chordata</taxon>
        <taxon>Craniata</taxon>
        <taxon>Vertebrata</taxon>
        <taxon>Euteleostomi</taxon>
        <taxon>Actinopterygii</taxon>
        <taxon>Neopterygii</taxon>
        <taxon>Teleostei</taxon>
        <taxon>Neoteleostei</taxon>
        <taxon>Acanthomorphata</taxon>
        <taxon>Ovalentaria</taxon>
        <taxon>Atherinomorphae</taxon>
        <taxon>Cyprinodontiformes</taxon>
        <taxon>Goodeidae</taxon>
        <taxon>Xenoophorus</taxon>
    </lineage>
</organism>
<dbReference type="EMBL" id="JAHRIN010081397">
    <property type="protein sequence ID" value="MEQ2219810.1"/>
    <property type="molecule type" value="Genomic_DNA"/>
</dbReference>